<dbReference type="RefSeq" id="WP_037227833.1">
    <property type="nucleotide sequence ID" value="NZ_QTTP01000001.1"/>
</dbReference>
<dbReference type="Proteomes" id="UP000251211">
    <property type="component" value="Unassembled WGS sequence"/>
</dbReference>
<evidence type="ECO:0000313" key="2">
    <source>
        <dbReference type="Proteomes" id="UP000251211"/>
    </source>
</evidence>
<protein>
    <submittedName>
        <fullName evidence="1">Uncharacterized protein</fullName>
    </submittedName>
</protein>
<sequence length="150" mass="17163">MQYYLTTTESGHANGDHVLAPQEYEQFLEHQRDFTVRRSFVQTARKTKAPIFREAVVQVSEWLATYPPVHDTDGLTRGLVYGGKWFYNLGSATVHGYKWMRESPSVRWRCSRRTLLTRQTCATRSALSEASVRRRFHLGGPVSIGPRSAS</sequence>
<accession>A0AB38FFN8</accession>
<dbReference type="AlphaFoldDB" id="A0AB38FFN8"/>
<proteinExistence type="predicted"/>
<evidence type="ECO:0000313" key="1">
    <source>
        <dbReference type="EMBL" id="SPZ40454.1"/>
    </source>
</evidence>
<dbReference type="EMBL" id="UAUI01000015">
    <property type="protein sequence ID" value="SPZ40454.1"/>
    <property type="molecule type" value="Genomic_DNA"/>
</dbReference>
<comment type="caution">
    <text evidence="1">The sequence shown here is derived from an EMBL/GenBank/DDBJ whole genome shotgun (WGS) entry which is preliminary data.</text>
</comment>
<reference evidence="1 2" key="1">
    <citation type="submission" date="2018-06" db="EMBL/GenBank/DDBJ databases">
        <authorList>
            <consortium name="Pathogen Informatics"/>
            <person name="Doyle S."/>
        </authorList>
    </citation>
    <scope>NUCLEOTIDE SEQUENCE [LARGE SCALE GENOMIC DNA]</scope>
    <source>
        <strain evidence="1 2">NCTC13229</strain>
    </source>
</reference>
<name>A0AB38FFN8_RHOWR</name>
<gene>
    <name evidence="1" type="ORF">NCTC13229_03937</name>
</gene>
<organism evidence="1 2">
    <name type="scientific">Rhodococcus wratislaviensis</name>
    <name type="common">Tsukamurella wratislaviensis</name>
    <dbReference type="NCBI Taxonomy" id="44752"/>
    <lineage>
        <taxon>Bacteria</taxon>
        <taxon>Bacillati</taxon>
        <taxon>Actinomycetota</taxon>
        <taxon>Actinomycetes</taxon>
        <taxon>Mycobacteriales</taxon>
        <taxon>Nocardiaceae</taxon>
        <taxon>Rhodococcus</taxon>
    </lineage>
</organism>